<dbReference type="NCBIfam" id="TIGR02983">
    <property type="entry name" value="SigE-fam_strep"/>
    <property type="match status" value="1"/>
</dbReference>
<sequence>MKRTPSSGTSAQPLDFRDFAAARGCHLVRTAFLLTGGDAHLAEDLAQETLARLFARWRKISRLDNPTAYAQTVLVNTFLTHRRRRSSGEHVTSTFSEQPVHDTEPELRLALLKALGELPVQDRTVLVLRYWEDRSVEETAAMMRLSASGVRSRAARALVKLRTALGEELEQFAEL</sequence>
<evidence type="ECO:0000259" key="6">
    <source>
        <dbReference type="Pfam" id="PF04542"/>
    </source>
</evidence>
<dbReference type="Pfam" id="PF08281">
    <property type="entry name" value="Sigma70_r4_2"/>
    <property type="match status" value="1"/>
</dbReference>
<feature type="domain" description="RNA polymerase sigma factor 70 region 4 type 2" evidence="7">
    <location>
        <begin position="109"/>
        <end position="161"/>
    </location>
</feature>
<dbReference type="AlphaFoldDB" id="A0A540W8Z7"/>
<evidence type="ECO:0000256" key="4">
    <source>
        <dbReference type="ARBA" id="ARBA00023125"/>
    </source>
</evidence>
<dbReference type="InterPro" id="IPR036388">
    <property type="entry name" value="WH-like_DNA-bd_sf"/>
</dbReference>
<dbReference type="NCBIfam" id="TIGR02937">
    <property type="entry name" value="sigma70-ECF"/>
    <property type="match status" value="1"/>
</dbReference>
<dbReference type="InterPro" id="IPR014284">
    <property type="entry name" value="RNA_pol_sigma-70_dom"/>
</dbReference>
<evidence type="ECO:0000313" key="8">
    <source>
        <dbReference type="EMBL" id="TQF05509.1"/>
    </source>
</evidence>
<organism evidence="8 9">
    <name type="scientific">Kitasatospora acidiphila</name>
    <dbReference type="NCBI Taxonomy" id="2567942"/>
    <lineage>
        <taxon>Bacteria</taxon>
        <taxon>Bacillati</taxon>
        <taxon>Actinomycetota</taxon>
        <taxon>Actinomycetes</taxon>
        <taxon>Kitasatosporales</taxon>
        <taxon>Streptomycetaceae</taxon>
        <taxon>Kitasatospora</taxon>
    </lineage>
</organism>
<keyword evidence="2" id="KW-0805">Transcription regulation</keyword>
<keyword evidence="5" id="KW-0804">Transcription</keyword>
<comment type="similarity">
    <text evidence="1">Belongs to the sigma-70 factor family. ECF subfamily.</text>
</comment>
<dbReference type="InterPro" id="IPR013325">
    <property type="entry name" value="RNA_pol_sigma_r2"/>
</dbReference>
<keyword evidence="4" id="KW-0238">DNA-binding</keyword>
<feature type="domain" description="RNA polymerase sigma-70 region 2" evidence="6">
    <location>
        <begin position="32"/>
        <end position="86"/>
    </location>
</feature>
<dbReference type="GO" id="GO:0006352">
    <property type="term" value="P:DNA-templated transcription initiation"/>
    <property type="evidence" value="ECO:0007669"/>
    <property type="project" value="InterPro"/>
</dbReference>
<gene>
    <name evidence="8" type="ORF">E6W39_28870</name>
</gene>
<dbReference type="InterPro" id="IPR013249">
    <property type="entry name" value="RNA_pol_sigma70_r4_t2"/>
</dbReference>
<dbReference type="InterPro" id="IPR013324">
    <property type="entry name" value="RNA_pol_sigma_r3/r4-like"/>
</dbReference>
<dbReference type="InterPro" id="IPR039425">
    <property type="entry name" value="RNA_pol_sigma-70-like"/>
</dbReference>
<dbReference type="OrthoDB" id="3785047at2"/>
<dbReference type="Proteomes" id="UP000319103">
    <property type="component" value="Unassembled WGS sequence"/>
</dbReference>
<protein>
    <submittedName>
        <fullName evidence="8">SigE family RNA polymerase sigma factor</fullName>
    </submittedName>
</protein>
<keyword evidence="3" id="KW-0731">Sigma factor</keyword>
<accession>A0A540W8Z7</accession>
<evidence type="ECO:0000256" key="5">
    <source>
        <dbReference type="ARBA" id="ARBA00023163"/>
    </source>
</evidence>
<dbReference type="InterPro" id="IPR007627">
    <property type="entry name" value="RNA_pol_sigma70_r2"/>
</dbReference>
<dbReference type="SUPFAM" id="SSF88659">
    <property type="entry name" value="Sigma3 and sigma4 domains of RNA polymerase sigma factors"/>
    <property type="match status" value="1"/>
</dbReference>
<dbReference type="PANTHER" id="PTHR43133">
    <property type="entry name" value="RNA POLYMERASE ECF-TYPE SIGMA FACTO"/>
    <property type="match status" value="1"/>
</dbReference>
<comment type="caution">
    <text evidence="8">The sequence shown here is derived from an EMBL/GenBank/DDBJ whole genome shotgun (WGS) entry which is preliminary data.</text>
</comment>
<name>A0A540W8Z7_9ACTN</name>
<dbReference type="InterPro" id="IPR014325">
    <property type="entry name" value="RNA_pol_sigma-E_actinobac"/>
</dbReference>
<evidence type="ECO:0000256" key="1">
    <source>
        <dbReference type="ARBA" id="ARBA00010641"/>
    </source>
</evidence>
<evidence type="ECO:0000256" key="2">
    <source>
        <dbReference type="ARBA" id="ARBA00023015"/>
    </source>
</evidence>
<dbReference type="Gene3D" id="1.10.10.10">
    <property type="entry name" value="Winged helix-like DNA-binding domain superfamily/Winged helix DNA-binding domain"/>
    <property type="match status" value="1"/>
</dbReference>
<dbReference type="Gene3D" id="1.10.1740.10">
    <property type="match status" value="1"/>
</dbReference>
<dbReference type="CDD" id="cd06171">
    <property type="entry name" value="Sigma70_r4"/>
    <property type="match status" value="1"/>
</dbReference>
<dbReference type="GO" id="GO:0016987">
    <property type="term" value="F:sigma factor activity"/>
    <property type="evidence" value="ECO:0007669"/>
    <property type="project" value="UniProtKB-KW"/>
</dbReference>
<proteinExistence type="inferred from homology"/>
<dbReference type="PANTHER" id="PTHR43133:SF50">
    <property type="entry name" value="ECF RNA POLYMERASE SIGMA FACTOR SIGM"/>
    <property type="match status" value="1"/>
</dbReference>
<keyword evidence="9" id="KW-1185">Reference proteome</keyword>
<evidence type="ECO:0000313" key="9">
    <source>
        <dbReference type="Proteomes" id="UP000319103"/>
    </source>
</evidence>
<dbReference type="Pfam" id="PF04542">
    <property type="entry name" value="Sigma70_r2"/>
    <property type="match status" value="1"/>
</dbReference>
<evidence type="ECO:0000259" key="7">
    <source>
        <dbReference type="Pfam" id="PF08281"/>
    </source>
</evidence>
<dbReference type="RefSeq" id="WP_141635983.1">
    <property type="nucleotide sequence ID" value="NZ_VIGB01000003.1"/>
</dbReference>
<reference evidence="8 9" key="1">
    <citation type="submission" date="2019-06" db="EMBL/GenBank/DDBJ databases">
        <title>Description of Kitasatospora acidophila sp. nov. isolated from pine grove soil, and reclassification of Streptomyces novaecaesareae to Kitasatospora novaeceasareae comb. nov.</title>
        <authorList>
            <person name="Kim M.J."/>
        </authorList>
    </citation>
    <scope>NUCLEOTIDE SEQUENCE [LARGE SCALE GENOMIC DNA]</scope>
    <source>
        <strain evidence="8 9">MMS16-CNU292</strain>
    </source>
</reference>
<dbReference type="EMBL" id="VIGB01000003">
    <property type="protein sequence ID" value="TQF05509.1"/>
    <property type="molecule type" value="Genomic_DNA"/>
</dbReference>
<dbReference type="SUPFAM" id="SSF88946">
    <property type="entry name" value="Sigma2 domain of RNA polymerase sigma factors"/>
    <property type="match status" value="1"/>
</dbReference>
<dbReference type="GO" id="GO:0003677">
    <property type="term" value="F:DNA binding"/>
    <property type="evidence" value="ECO:0007669"/>
    <property type="project" value="UniProtKB-KW"/>
</dbReference>
<evidence type="ECO:0000256" key="3">
    <source>
        <dbReference type="ARBA" id="ARBA00023082"/>
    </source>
</evidence>